<feature type="non-terminal residue" evidence="1">
    <location>
        <position position="1"/>
    </location>
</feature>
<proteinExistence type="evidence at transcript level"/>
<name>A0A131XQK3_IXORI</name>
<protein>
    <submittedName>
        <fullName evidence="1">Uncharacterized protein</fullName>
    </submittedName>
</protein>
<dbReference type="EMBL" id="GEFM01007144">
    <property type="protein sequence ID" value="JAP68652.1"/>
    <property type="molecule type" value="mRNA"/>
</dbReference>
<evidence type="ECO:0000313" key="1">
    <source>
        <dbReference type="EMBL" id="JAP68652.1"/>
    </source>
</evidence>
<reference evidence="1" key="1">
    <citation type="submission" date="2016-02" db="EMBL/GenBank/DDBJ databases">
        <title>RNAseq analyses of the midgut from blood- or serum-fed Ixodes ricinus ticks.</title>
        <authorList>
            <person name="Perner J."/>
            <person name="Provaznik J."/>
            <person name="Schrenkova J."/>
            <person name="Urbanova V."/>
            <person name="Ribeiro J.M."/>
            <person name="Kopacek P."/>
        </authorList>
    </citation>
    <scope>NUCLEOTIDE SEQUENCE</scope>
    <source>
        <tissue evidence="1">Gut</tissue>
    </source>
</reference>
<dbReference type="AlphaFoldDB" id="A0A131XQK3"/>
<sequence length="95" mass="11065">EARRRVLNRKLARGARNMEDVVVINSDMFFLKKNQPKRHYFAEDGYHMSRDMGVQAFARLLKAAALKRLGAMYVSSRSRPEVCRWTRCEDCKAKG</sequence>
<feature type="non-terminal residue" evidence="1">
    <location>
        <position position="95"/>
    </location>
</feature>
<accession>A0A131XQK3</accession>
<organism evidence="1">
    <name type="scientific">Ixodes ricinus</name>
    <name type="common">Common tick</name>
    <name type="synonym">Acarus ricinus</name>
    <dbReference type="NCBI Taxonomy" id="34613"/>
    <lineage>
        <taxon>Eukaryota</taxon>
        <taxon>Metazoa</taxon>
        <taxon>Ecdysozoa</taxon>
        <taxon>Arthropoda</taxon>
        <taxon>Chelicerata</taxon>
        <taxon>Arachnida</taxon>
        <taxon>Acari</taxon>
        <taxon>Parasitiformes</taxon>
        <taxon>Ixodida</taxon>
        <taxon>Ixodoidea</taxon>
        <taxon>Ixodidae</taxon>
        <taxon>Ixodinae</taxon>
        <taxon>Ixodes</taxon>
    </lineage>
</organism>